<dbReference type="InterPro" id="IPR008331">
    <property type="entry name" value="Ferritin_DPS_dom"/>
</dbReference>
<reference evidence="4 5" key="1">
    <citation type="submission" date="2022-10" db="EMBL/GenBank/DDBJ databases">
        <title>Luteolibacter flavescens strain MCCC 1K03193, whole genome shotgun sequencing project.</title>
        <authorList>
            <person name="Zhao G."/>
            <person name="Shen L."/>
        </authorList>
    </citation>
    <scope>NUCLEOTIDE SEQUENCE [LARGE SCALE GENOMIC DNA]</scope>
    <source>
        <strain evidence="4 5">MCCC 1K03193</strain>
    </source>
</reference>
<name>A0ABT3FUE1_9BACT</name>
<dbReference type="PIRSF" id="PIRSF005900">
    <property type="entry name" value="Dps"/>
    <property type="match status" value="1"/>
</dbReference>
<comment type="caution">
    <text evidence="4">The sequence shown here is derived from an EMBL/GenBank/DDBJ whole genome shotgun (WGS) entry which is preliminary data.</text>
</comment>
<protein>
    <submittedName>
        <fullName evidence="4">DNA starvation/stationary phase protection protein</fullName>
    </submittedName>
</protein>
<sequence length="178" mass="19324">MKKNAAKKTPAKTTAANASKTTESLDIGLDAKIRQGSVKALSGILADQHVLYLKTRNFHWNLTGHRFHTLHAFFEAQYTALAEAIDETAERIRMLGAASPGSMKEFLALASLQECAGELIGGDEAIALLRDDHEAAARALRDAVDSTDEAGDAGTADFLTKLLQNHEEAAWMLRSFLE</sequence>
<dbReference type="PANTHER" id="PTHR42932">
    <property type="entry name" value="GENERAL STRESS PROTEIN 20U"/>
    <property type="match status" value="1"/>
</dbReference>
<keyword evidence="5" id="KW-1185">Reference proteome</keyword>
<dbReference type="InterPro" id="IPR023188">
    <property type="entry name" value="DPS_DNA-bd_CS"/>
</dbReference>
<dbReference type="CDD" id="cd01043">
    <property type="entry name" value="DPS"/>
    <property type="match status" value="1"/>
</dbReference>
<dbReference type="PANTHER" id="PTHR42932:SF3">
    <property type="entry name" value="DNA PROTECTION DURING STARVATION PROTEIN"/>
    <property type="match status" value="1"/>
</dbReference>
<comment type="similarity">
    <text evidence="1 2">Belongs to the Dps family.</text>
</comment>
<dbReference type="SUPFAM" id="SSF47240">
    <property type="entry name" value="Ferritin-like"/>
    <property type="match status" value="1"/>
</dbReference>
<evidence type="ECO:0000313" key="4">
    <source>
        <dbReference type="EMBL" id="MCW1887047.1"/>
    </source>
</evidence>
<dbReference type="Proteomes" id="UP001207930">
    <property type="component" value="Unassembled WGS sequence"/>
</dbReference>
<dbReference type="InterPro" id="IPR009078">
    <property type="entry name" value="Ferritin-like_SF"/>
</dbReference>
<evidence type="ECO:0000256" key="1">
    <source>
        <dbReference type="ARBA" id="ARBA00009497"/>
    </source>
</evidence>
<evidence type="ECO:0000313" key="5">
    <source>
        <dbReference type="Proteomes" id="UP001207930"/>
    </source>
</evidence>
<gene>
    <name evidence="4" type="ORF">OKA04_20080</name>
</gene>
<proteinExistence type="inferred from homology"/>
<dbReference type="RefSeq" id="WP_264503001.1">
    <property type="nucleotide sequence ID" value="NZ_JAPDDS010000014.1"/>
</dbReference>
<dbReference type="InterPro" id="IPR012347">
    <property type="entry name" value="Ferritin-like"/>
</dbReference>
<evidence type="ECO:0000259" key="3">
    <source>
        <dbReference type="Pfam" id="PF00210"/>
    </source>
</evidence>
<accession>A0ABT3FUE1</accession>
<dbReference type="Gene3D" id="1.20.1260.10">
    <property type="match status" value="1"/>
</dbReference>
<evidence type="ECO:0000256" key="2">
    <source>
        <dbReference type="RuleBase" id="RU003875"/>
    </source>
</evidence>
<feature type="domain" description="Ferritin/DPS" evidence="3">
    <location>
        <begin position="39"/>
        <end position="178"/>
    </location>
</feature>
<dbReference type="PROSITE" id="PS00818">
    <property type="entry name" value="DPS_1"/>
    <property type="match status" value="1"/>
</dbReference>
<organism evidence="4 5">
    <name type="scientific">Luteolibacter flavescens</name>
    <dbReference type="NCBI Taxonomy" id="1859460"/>
    <lineage>
        <taxon>Bacteria</taxon>
        <taxon>Pseudomonadati</taxon>
        <taxon>Verrucomicrobiota</taxon>
        <taxon>Verrucomicrobiia</taxon>
        <taxon>Verrucomicrobiales</taxon>
        <taxon>Verrucomicrobiaceae</taxon>
        <taxon>Luteolibacter</taxon>
    </lineage>
</organism>
<dbReference type="PRINTS" id="PR01346">
    <property type="entry name" value="HELNAPAPROT"/>
</dbReference>
<dbReference type="EMBL" id="JAPDDS010000014">
    <property type="protein sequence ID" value="MCW1887047.1"/>
    <property type="molecule type" value="Genomic_DNA"/>
</dbReference>
<dbReference type="Pfam" id="PF00210">
    <property type="entry name" value="Ferritin"/>
    <property type="match status" value="1"/>
</dbReference>
<dbReference type="InterPro" id="IPR002177">
    <property type="entry name" value="DPS_DNA-bd"/>
</dbReference>